<dbReference type="InterPro" id="IPR036291">
    <property type="entry name" value="NAD(P)-bd_dom_sf"/>
</dbReference>
<accession>A0A8J3IB05</accession>
<dbReference type="SUPFAM" id="SSF51735">
    <property type="entry name" value="NAD(P)-binding Rossmann-fold domains"/>
    <property type="match status" value="1"/>
</dbReference>
<dbReference type="InterPro" id="IPR001509">
    <property type="entry name" value="Epimerase_deHydtase"/>
</dbReference>
<name>A0A8J3IB05_9CHLR</name>
<keyword evidence="4" id="KW-1185">Reference proteome</keyword>
<dbReference type="PANTHER" id="PTHR48079:SF6">
    <property type="entry name" value="NAD(P)-BINDING DOMAIN-CONTAINING PROTEIN-RELATED"/>
    <property type="match status" value="1"/>
</dbReference>
<dbReference type="AlphaFoldDB" id="A0A8J3IB05"/>
<evidence type="ECO:0000313" key="4">
    <source>
        <dbReference type="Proteomes" id="UP000612362"/>
    </source>
</evidence>
<dbReference type="Pfam" id="PF01370">
    <property type="entry name" value="Epimerase"/>
    <property type="match status" value="1"/>
</dbReference>
<dbReference type="EMBL" id="BNJF01000005">
    <property type="protein sequence ID" value="GHO49327.1"/>
    <property type="molecule type" value="Genomic_DNA"/>
</dbReference>
<dbReference type="PANTHER" id="PTHR48079">
    <property type="entry name" value="PROTEIN YEEZ"/>
    <property type="match status" value="1"/>
</dbReference>
<reference evidence="3" key="1">
    <citation type="submission" date="2020-10" db="EMBL/GenBank/DDBJ databases">
        <title>Taxonomic study of unclassified bacteria belonging to the class Ktedonobacteria.</title>
        <authorList>
            <person name="Yabe S."/>
            <person name="Wang C.M."/>
            <person name="Zheng Y."/>
            <person name="Sakai Y."/>
            <person name="Cavaletti L."/>
            <person name="Monciardini P."/>
            <person name="Donadio S."/>
        </authorList>
    </citation>
    <scope>NUCLEOTIDE SEQUENCE</scope>
    <source>
        <strain evidence="3">SOSP1-1</strain>
    </source>
</reference>
<dbReference type="Gene3D" id="3.40.50.720">
    <property type="entry name" value="NAD(P)-binding Rossmann-like Domain"/>
    <property type="match status" value="1"/>
</dbReference>
<protein>
    <submittedName>
        <fullName evidence="3">dTDP-glucose 4,6-dehydratase</fullName>
    </submittedName>
</protein>
<evidence type="ECO:0000313" key="3">
    <source>
        <dbReference type="EMBL" id="GHO49327.1"/>
    </source>
</evidence>
<comment type="caution">
    <text evidence="3">The sequence shown here is derived from an EMBL/GenBank/DDBJ whole genome shotgun (WGS) entry which is preliminary data.</text>
</comment>
<dbReference type="Proteomes" id="UP000612362">
    <property type="component" value="Unassembled WGS sequence"/>
</dbReference>
<dbReference type="RefSeq" id="WP_220198464.1">
    <property type="nucleotide sequence ID" value="NZ_BNJF01000005.1"/>
</dbReference>
<dbReference type="GO" id="GO:0004029">
    <property type="term" value="F:aldehyde dehydrogenase (NAD+) activity"/>
    <property type="evidence" value="ECO:0007669"/>
    <property type="project" value="TreeGrafter"/>
</dbReference>
<dbReference type="InterPro" id="IPR051783">
    <property type="entry name" value="NAD(P)-dependent_oxidoreduct"/>
</dbReference>
<sequence>MKIVVAGATGIIGRRLVPLLIAAGHEVYGTTRTAEKGQALQQAGASPLVIDMYDREGLSKVMREIQPEMVIHQLTDLSSFDYAANVRLRKEGTRNLVDAAKGAGVRRMIAQSISWVTAPGEGPADENVPLDLEAPLPRLRTIEGVQALESAVAEMEQPLVLRYGLLYGPDTWYARDGVIAEQVRRGEVVASKEVTSFLHIDDAARAALLALDWPQGIVNIVDDEPATGKVWLPIYAAVLGAPEPPTSDEKPRGMRGASNAKARQQLRWQPEYPSWREGFARSLQS</sequence>
<evidence type="ECO:0000256" key="1">
    <source>
        <dbReference type="SAM" id="MobiDB-lite"/>
    </source>
</evidence>
<dbReference type="GO" id="GO:0005737">
    <property type="term" value="C:cytoplasm"/>
    <property type="evidence" value="ECO:0007669"/>
    <property type="project" value="TreeGrafter"/>
</dbReference>
<organism evidence="3 4">
    <name type="scientific">Ktedonospora formicarum</name>
    <dbReference type="NCBI Taxonomy" id="2778364"/>
    <lineage>
        <taxon>Bacteria</taxon>
        <taxon>Bacillati</taxon>
        <taxon>Chloroflexota</taxon>
        <taxon>Ktedonobacteria</taxon>
        <taxon>Ktedonobacterales</taxon>
        <taxon>Ktedonobacteraceae</taxon>
        <taxon>Ktedonospora</taxon>
    </lineage>
</organism>
<proteinExistence type="predicted"/>
<evidence type="ECO:0000259" key="2">
    <source>
        <dbReference type="Pfam" id="PF01370"/>
    </source>
</evidence>
<feature type="region of interest" description="Disordered" evidence="1">
    <location>
        <begin position="242"/>
        <end position="271"/>
    </location>
</feature>
<feature type="domain" description="NAD-dependent epimerase/dehydratase" evidence="2">
    <location>
        <begin position="3"/>
        <end position="218"/>
    </location>
</feature>
<gene>
    <name evidence="3" type="ORF">KSX_74900</name>
</gene>